<gene>
    <name evidence="8" type="ORF">CLV97_11363</name>
</gene>
<dbReference type="InterPro" id="IPR000515">
    <property type="entry name" value="MetI-like"/>
</dbReference>
<feature type="transmembrane region" description="Helical" evidence="6">
    <location>
        <begin position="22"/>
        <end position="43"/>
    </location>
</feature>
<dbReference type="RefSeq" id="WP_106345290.1">
    <property type="nucleotide sequence ID" value="NZ_PVNE01000013.1"/>
</dbReference>
<evidence type="ECO:0000256" key="6">
    <source>
        <dbReference type="RuleBase" id="RU363032"/>
    </source>
</evidence>
<dbReference type="GO" id="GO:0031460">
    <property type="term" value="P:glycine betaine transport"/>
    <property type="evidence" value="ECO:0007669"/>
    <property type="project" value="TreeGrafter"/>
</dbReference>
<dbReference type="OrthoDB" id="9801163at2"/>
<keyword evidence="3 6" id="KW-0812">Transmembrane</keyword>
<comment type="caution">
    <text evidence="8">The sequence shown here is derived from an EMBL/GenBank/DDBJ whole genome shotgun (WGS) entry which is preliminary data.</text>
</comment>
<evidence type="ECO:0000313" key="8">
    <source>
        <dbReference type="EMBL" id="PRX40476.1"/>
    </source>
</evidence>
<dbReference type="PANTHER" id="PTHR30177:SF4">
    <property type="entry name" value="OSMOPROTECTANT IMPORT PERMEASE PROTEIN OSMW"/>
    <property type="match status" value="1"/>
</dbReference>
<evidence type="ECO:0000256" key="1">
    <source>
        <dbReference type="ARBA" id="ARBA00004141"/>
    </source>
</evidence>
<feature type="domain" description="ABC transmembrane type-1" evidence="7">
    <location>
        <begin position="18"/>
        <end position="197"/>
    </location>
</feature>
<dbReference type="GO" id="GO:0005886">
    <property type="term" value="C:plasma membrane"/>
    <property type="evidence" value="ECO:0007669"/>
    <property type="project" value="UniProtKB-SubCell"/>
</dbReference>
<dbReference type="PANTHER" id="PTHR30177">
    <property type="entry name" value="GLYCINE BETAINE/L-PROLINE TRANSPORT SYSTEM PERMEASE PROTEIN PROW"/>
    <property type="match status" value="1"/>
</dbReference>
<dbReference type="InterPro" id="IPR035906">
    <property type="entry name" value="MetI-like_sf"/>
</dbReference>
<keyword evidence="2 6" id="KW-0813">Transport</keyword>
<dbReference type="Pfam" id="PF00528">
    <property type="entry name" value="BPD_transp_1"/>
    <property type="match status" value="1"/>
</dbReference>
<dbReference type="Proteomes" id="UP000237797">
    <property type="component" value="Unassembled WGS sequence"/>
</dbReference>
<feature type="transmembrane region" description="Helical" evidence="6">
    <location>
        <begin position="178"/>
        <end position="200"/>
    </location>
</feature>
<comment type="subcellular location">
    <subcellularLocation>
        <location evidence="6">Cell membrane</location>
        <topology evidence="6">Multi-pass membrane protein</topology>
    </subcellularLocation>
    <subcellularLocation>
        <location evidence="1">Membrane</location>
        <topology evidence="1">Multi-pass membrane protein</topology>
    </subcellularLocation>
</comment>
<evidence type="ECO:0000256" key="5">
    <source>
        <dbReference type="ARBA" id="ARBA00023136"/>
    </source>
</evidence>
<evidence type="ECO:0000259" key="7">
    <source>
        <dbReference type="PROSITE" id="PS50928"/>
    </source>
</evidence>
<feature type="transmembrane region" description="Helical" evidence="6">
    <location>
        <begin position="132"/>
        <end position="158"/>
    </location>
</feature>
<accession>A0A2T0LEF1</accession>
<dbReference type="CDD" id="cd06261">
    <property type="entry name" value="TM_PBP2"/>
    <property type="match status" value="1"/>
</dbReference>
<keyword evidence="9" id="KW-1185">Reference proteome</keyword>
<evidence type="ECO:0000256" key="4">
    <source>
        <dbReference type="ARBA" id="ARBA00022989"/>
    </source>
</evidence>
<proteinExistence type="inferred from homology"/>
<dbReference type="GO" id="GO:0055085">
    <property type="term" value="P:transmembrane transport"/>
    <property type="evidence" value="ECO:0007669"/>
    <property type="project" value="InterPro"/>
</dbReference>
<reference evidence="8 9" key="1">
    <citation type="submission" date="2018-03" db="EMBL/GenBank/DDBJ databases">
        <title>Genomic Encyclopedia of Archaeal and Bacterial Type Strains, Phase II (KMG-II): from individual species to whole genera.</title>
        <authorList>
            <person name="Goeker M."/>
        </authorList>
    </citation>
    <scope>NUCLEOTIDE SEQUENCE [LARGE SCALE GENOMIC DNA]</scope>
    <source>
        <strain evidence="8 9">DSM 44946</strain>
    </source>
</reference>
<dbReference type="AlphaFoldDB" id="A0A2T0LEF1"/>
<evidence type="ECO:0000256" key="2">
    <source>
        <dbReference type="ARBA" id="ARBA00022448"/>
    </source>
</evidence>
<dbReference type="Gene3D" id="1.10.3720.10">
    <property type="entry name" value="MetI-like"/>
    <property type="match status" value="1"/>
</dbReference>
<name>A0A2T0LEF1_9BACL</name>
<dbReference type="PROSITE" id="PS50928">
    <property type="entry name" value="ABC_TM1"/>
    <property type="match status" value="1"/>
</dbReference>
<keyword evidence="4 6" id="KW-1133">Transmembrane helix</keyword>
<organism evidence="8 9">
    <name type="scientific">Planifilum fimeticola</name>
    <dbReference type="NCBI Taxonomy" id="201975"/>
    <lineage>
        <taxon>Bacteria</taxon>
        <taxon>Bacillati</taxon>
        <taxon>Bacillota</taxon>
        <taxon>Bacilli</taxon>
        <taxon>Bacillales</taxon>
        <taxon>Thermoactinomycetaceae</taxon>
        <taxon>Planifilum</taxon>
    </lineage>
</organism>
<keyword evidence="5 6" id="KW-0472">Membrane</keyword>
<dbReference type="FunFam" id="1.10.3720.10:FF:000001">
    <property type="entry name" value="Glycine betaine ABC transporter, permease"/>
    <property type="match status" value="1"/>
</dbReference>
<evidence type="ECO:0000313" key="9">
    <source>
        <dbReference type="Proteomes" id="UP000237797"/>
    </source>
</evidence>
<sequence>MELIHTFVERKTDIWIAFQEHIVMSATSILSAILIAVPLGILLTRFRKLAEWVIGATAVIQTVPGLALLAFMVSFIGIGRDSAVIAFTLYALLPILRNTYTGIIRVDPAIVEAGRGMGMTSRQILLKVELPLSLPIIMAGIRTASVFTVGLVTLATFIGAGGLGDLINRGLGMYRDDLILAGAIPAALLAILFDLAFRFLERVAVPRGIRL</sequence>
<dbReference type="EMBL" id="PVNE01000013">
    <property type="protein sequence ID" value="PRX40476.1"/>
    <property type="molecule type" value="Genomic_DNA"/>
</dbReference>
<dbReference type="SUPFAM" id="SSF161098">
    <property type="entry name" value="MetI-like"/>
    <property type="match status" value="1"/>
</dbReference>
<dbReference type="InterPro" id="IPR051204">
    <property type="entry name" value="ABC_transp_perm/SBD"/>
</dbReference>
<evidence type="ECO:0000256" key="3">
    <source>
        <dbReference type="ARBA" id="ARBA00022692"/>
    </source>
</evidence>
<feature type="transmembrane region" description="Helical" evidence="6">
    <location>
        <begin position="52"/>
        <end position="76"/>
    </location>
</feature>
<comment type="similarity">
    <text evidence="6">Belongs to the binding-protein-dependent transport system permease family.</text>
</comment>
<protein>
    <submittedName>
        <fullName evidence="8">Osmoprotectant transport system permease protein</fullName>
    </submittedName>
</protein>